<comment type="caution">
    <text evidence="1">The sequence shown here is derived from an EMBL/GenBank/DDBJ whole genome shotgun (WGS) entry which is preliminary data.</text>
</comment>
<dbReference type="EMBL" id="CM023470">
    <property type="protein sequence ID" value="KAH7980409.1"/>
    <property type="molecule type" value="Genomic_DNA"/>
</dbReference>
<proteinExistence type="predicted"/>
<evidence type="ECO:0000313" key="1">
    <source>
        <dbReference type="EMBL" id="KAH7980409.1"/>
    </source>
</evidence>
<evidence type="ECO:0000313" key="2">
    <source>
        <dbReference type="Proteomes" id="UP000821865"/>
    </source>
</evidence>
<dbReference type="Proteomes" id="UP000821865">
    <property type="component" value="Chromosome 1"/>
</dbReference>
<reference evidence="1" key="1">
    <citation type="submission" date="2020-05" db="EMBL/GenBank/DDBJ databases">
        <title>Large-scale comparative analyses of tick genomes elucidate their genetic diversity and vector capacities.</title>
        <authorList>
            <person name="Jia N."/>
            <person name="Wang J."/>
            <person name="Shi W."/>
            <person name="Du L."/>
            <person name="Sun Y."/>
            <person name="Zhan W."/>
            <person name="Jiang J."/>
            <person name="Wang Q."/>
            <person name="Zhang B."/>
            <person name="Ji P."/>
            <person name="Sakyi L.B."/>
            <person name="Cui X."/>
            <person name="Yuan T."/>
            <person name="Jiang B."/>
            <person name="Yang W."/>
            <person name="Lam T.T.-Y."/>
            <person name="Chang Q."/>
            <person name="Ding S."/>
            <person name="Wang X."/>
            <person name="Zhu J."/>
            <person name="Ruan X."/>
            <person name="Zhao L."/>
            <person name="Wei J."/>
            <person name="Que T."/>
            <person name="Du C."/>
            <person name="Cheng J."/>
            <person name="Dai P."/>
            <person name="Han X."/>
            <person name="Huang E."/>
            <person name="Gao Y."/>
            <person name="Liu J."/>
            <person name="Shao H."/>
            <person name="Ye R."/>
            <person name="Li L."/>
            <person name="Wei W."/>
            <person name="Wang X."/>
            <person name="Wang C."/>
            <person name="Yang T."/>
            <person name="Huo Q."/>
            <person name="Li W."/>
            <person name="Guo W."/>
            <person name="Chen H."/>
            <person name="Zhou L."/>
            <person name="Ni X."/>
            <person name="Tian J."/>
            <person name="Zhou Y."/>
            <person name="Sheng Y."/>
            <person name="Liu T."/>
            <person name="Pan Y."/>
            <person name="Xia L."/>
            <person name="Li J."/>
            <person name="Zhao F."/>
            <person name="Cao W."/>
        </authorList>
    </citation>
    <scope>NUCLEOTIDE SEQUENCE</scope>
    <source>
        <strain evidence="1">Dsil-2018</strain>
    </source>
</reference>
<gene>
    <name evidence="1" type="ORF">HPB49_015765</name>
</gene>
<keyword evidence="2" id="KW-1185">Reference proteome</keyword>
<name>A0ACB8E1F5_DERSI</name>
<organism evidence="1 2">
    <name type="scientific">Dermacentor silvarum</name>
    <name type="common">Tick</name>
    <dbReference type="NCBI Taxonomy" id="543639"/>
    <lineage>
        <taxon>Eukaryota</taxon>
        <taxon>Metazoa</taxon>
        <taxon>Ecdysozoa</taxon>
        <taxon>Arthropoda</taxon>
        <taxon>Chelicerata</taxon>
        <taxon>Arachnida</taxon>
        <taxon>Acari</taxon>
        <taxon>Parasitiformes</taxon>
        <taxon>Ixodida</taxon>
        <taxon>Ixodoidea</taxon>
        <taxon>Ixodidae</taxon>
        <taxon>Rhipicephalinae</taxon>
        <taxon>Dermacentor</taxon>
    </lineage>
</organism>
<accession>A0ACB8E1F5</accession>
<protein>
    <submittedName>
        <fullName evidence="1">Uncharacterized protein</fullName>
    </submittedName>
</protein>
<sequence>MMRYPMRWTEIAVQLSAARGKVFSARTVHDRTDLLLTQYADKDSKSLRRSGTEEEYEEQDKLLQELLDMARENRYRYRRIRKTCGKQSSSRVETARLSKLAACRSRDAAAAAYAVTSSSSNSSGINLGTDNVTPSLLFNHMITGKGDTAIVLDEQQQQVPMPAPIICEELSDVAASPSPSSPAGSAILGNTRNTQELQVARNEPVRNYGKRTQGGKQETADFQFLEKRMKHDEFMKEKDFIIESRRLKLEEDRLAWEKEKALIESELRGEEIKLKAEQLAEERRERAEERRMAAAQQQAFLSMLKNIVTKVNK</sequence>